<dbReference type="PANTHER" id="PTHR43133">
    <property type="entry name" value="RNA POLYMERASE ECF-TYPE SIGMA FACTO"/>
    <property type="match status" value="1"/>
</dbReference>
<dbReference type="InterPro" id="IPR007627">
    <property type="entry name" value="RNA_pol_sigma70_r2"/>
</dbReference>
<feature type="domain" description="RNA polymerase sigma-70 region 2" evidence="6">
    <location>
        <begin position="9"/>
        <end position="73"/>
    </location>
</feature>
<dbReference type="Gene3D" id="1.10.10.10">
    <property type="entry name" value="Winged helix-like DNA-binding domain superfamily/Winged helix DNA-binding domain"/>
    <property type="match status" value="1"/>
</dbReference>
<dbReference type="Pfam" id="PF08281">
    <property type="entry name" value="Sigma70_r4_2"/>
    <property type="match status" value="1"/>
</dbReference>
<evidence type="ECO:0000313" key="8">
    <source>
        <dbReference type="EMBL" id="MFL0248435.1"/>
    </source>
</evidence>
<evidence type="ECO:0000256" key="5">
    <source>
        <dbReference type="ARBA" id="ARBA00023163"/>
    </source>
</evidence>
<keyword evidence="4" id="KW-0238">DNA-binding</keyword>
<reference evidence="8 9" key="1">
    <citation type="submission" date="2024-11" db="EMBL/GenBank/DDBJ databases">
        <authorList>
            <person name="Heng Y.C."/>
            <person name="Lim A.C.H."/>
            <person name="Lee J.K.Y."/>
            <person name="Kittelmann S."/>
        </authorList>
    </citation>
    <scope>NUCLEOTIDE SEQUENCE [LARGE SCALE GENOMIC DNA]</scope>
    <source>
        <strain evidence="8 9">WILCCON 0185</strain>
    </source>
</reference>
<evidence type="ECO:0000256" key="3">
    <source>
        <dbReference type="ARBA" id="ARBA00023082"/>
    </source>
</evidence>
<sequence length="163" mass="19925">MLRHDFIKLYDESYDDIYRYIYFKTNSKWETDDLVSEIFKRAYEKFDTVTGNYRAWLFTIARNSVIDYYRKKNIFYTTEDINDYVDSNNIEDNLVKKDLIEYLKKSLESLPMDEMEIIMLRYFYNMKFKDISKITGKNKDFLKTKASRILKKLRILVKKHMEG</sequence>
<name>A0ABW8T9V3_9CLOT</name>
<dbReference type="Pfam" id="PF04542">
    <property type="entry name" value="Sigma70_r2"/>
    <property type="match status" value="1"/>
</dbReference>
<comment type="similarity">
    <text evidence="1">Belongs to the sigma-70 factor family. ECF subfamily.</text>
</comment>
<dbReference type="Proteomes" id="UP001623591">
    <property type="component" value="Unassembled WGS sequence"/>
</dbReference>
<keyword evidence="5" id="KW-0804">Transcription</keyword>
<keyword evidence="3" id="KW-0731">Sigma factor</keyword>
<evidence type="ECO:0000256" key="1">
    <source>
        <dbReference type="ARBA" id="ARBA00010641"/>
    </source>
</evidence>
<dbReference type="InterPro" id="IPR014284">
    <property type="entry name" value="RNA_pol_sigma-70_dom"/>
</dbReference>
<evidence type="ECO:0000256" key="4">
    <source>
        <dbReference type="ARBA" id="ARBA00023125"/>
    </source>
</evidence>
<organism evidence="8 9">
    <name type="scientific">Candidatus Clostridium stratigraminis</name>
    <dbReference type="NCBI Taxonomy" id="3381661"/>
    <lineage>
        <taxon>Bacteria</taxon>
        <taxon>Bacillati</taxon>
        <taxon>Bacillota</taxon>
        <taxon>Clostridia</taxon>
        <taxon>Eubacteriales</taxon>
        <taxon>Clostridiaceae</taxon>
        <taxon>Clostridium</taxon>
    </lineage>
</organism>
<keyword evidence="2" id="KW-0805">Transcription regulation</keyword>
<comment type="caution">
    <text evidence="8">The sequence shown here is derived from an EMBL/GenBank/DDBJ whole genome shotgun (WGS) entry which is preliminary data.</text>
</comment>
<protein>
    <submittedName>
        <fullName evidence="8">RNA polymerase sigma factor</fullName>
    </submittedName>
</protein>
<evidence type="ECO:0000259" key="6">
    <source>
        <dbReference type="Pfam" id="PF04542"/>
    </source>
</evidence>
<dbReference type="InterPro" id="IPR013324">
    <property type="entry name" value="RNA_pol_sigma_r3/r4-like"/>
</dbReference>
<dbReference type="RefSeq" id="WP_406770867.1">
    <property type="nucleotide sequence ID" value="NZ_JBJHZZ010000018.1"/>
</dbReference>
<dbReference type="SUPFAM" id="SSF88659">
    <property type="entry name" value="Sigma3 and sigma4 domains of RNA polymerase sigma factors"/>
    <property type="match status" value="1"/>
</dbReference>
<accession>A0ABW8T9V3</accession>
<dbReference type="InterPro" id="IPR039425">
    <property type="entry name" value="RNA_pol_sigma-70-like"/>
</dbReference>
<gene>
    <name evidence="8" type="ORF">ACJDUG_15915</name>
</gene>
<dbReference type="InterPro" id="IPR013325">
    <property type="entry name" value="RNA_pol_sigma_r2"/>
</dbReference>
<dbReference type="Gene3D" id="1.10.1740.10">
    <property type="match status" value="1"/>
</dbReference>
<evidence type="ECO:0000313" key="9">
    <source>
        <dbReference type="Proteomes" id="UP001623591"/>
    </source>
</evidence>
<proteinExistence type="inferred from homology"/>
<feature type="domain" description="RNA polymerase sigma factor 70 region 4 type 2" evidence="7">
    <location>
        <begin position="101"/>
        <end position="153"/>
    </location>
</feature>
<dbReference type="EMBL" id="JBJHZZ010000018">
    <property type="protein sequence ID" value="MFL0248435.1"/>
    <property type="molecule type" value="Genomic_DNA"/>
</dbReference>
<dbReference type="PANTHER" id="PTHR43133:SF52">
    <property type="entry name" value="ECF RNA POLYMERASE SIGMA FACTOR SIGL"/>
    <property type="match status" value="1"/>
</dbReference>
<dbReference type="SUPFAM" id="SSF88946">
    <property type="entry name" value="Sigma2 domain of RNA polymerase sigma factors"/>
    <property type="match status" value="1"/>
</dbReference>
<evidence type="ECO:0000256" key="2">
    <source>
        <dbReference type="ARBA" id="ARBA00023015"/>
    </source>
</evidence>
<keyword evidence="9" id="KW-1185">Reference proteome</keyword>
<dbReference type="InterPro" id="IPR013249">
    <property type="entry name" value="RNA_pol_sigma70_r4_t2"/>
</dbReference>
<dbReference type="InterPro" id="IPR036388">
    <property type="entry name" value="WH-like_DNA-bd_sf"/>
</dbReference>
<dbReference type="NCBIfam" id="TIGR02937">
    <property type="entry name" value="sigma70-ECF"/>
    <property type="match status" value="1"/>
</dbReference>
<evidence type="ECO:0000259" key="7">
    <source>
        <dbReference type="Pfam" id="PF08281"/>
    </source>
</evidence>